<dbReference type="SUPFAM" id="SSF53590">
    <property type="entry name" value="Nucleoside hydrolase"/>
    <property type="match status" value="1"/>
</dbReference>
<sequence length="367" mass="38554">MGSDQSLGGTKQMATNRRRVLQTMSVVAGGTLTGTMASGAAEAGSKDTGSIPRKPYGSALGPRCRVIHVNDLNGDPDGLFALAHAALSPSAQLVGVVGSIGGVGGETNTAPLAKQKADALFKAMGITGVKTFAGSSTPLTAKNVPADSPGARAIIAEANRIDTKLPLYVTTGGGLTDVATALLLDPSIASKFTLVWIGGAEYPKGGSETNFGLDALAAQVVWNDTTVPLWQVDRNAYFSCLMSDHELQLNLLPCGKAGAALWDSLFEDWIPRLGERGRNFGETYIMGDNPLVLLTGLTGGWDASGRTGKGLTQFEEIPIPTLGPDGSYQPNPNGRKIRHYTQLDVPLMTQDFFAKMLLNYGPGHPRR</sequence>
<evidence type="ECO:0000313" key="3">
    <source>
        <dbReference type="Proteomes" id="UP000612282"/>
    </source>
</evidence>
<proteinExistence type="predicted"/>
<dbReference type="InterPro" id="IPR036452">
    <property type="entry name" value="Ribo_hydro-like"/>
</dbReference>
<keyword evidence="3" id="KW-1185">Reference proteome</keyword>
<dbReference type="PROSITE" id="PS51318">
    <property type="entry name" value="TAT"/>
    <property type="match status" value="1"/>
</dbReference>
<dbReference type="EMBL" id="BOMG01000121">
    <property type="protein sequence ID" value="GID61219.1"/>
    <property type="molecule type" value="Genomic_DNA"/>
</dbReference>
<dbReference type="Pfam" id="PF01156">
    <property type="entry name" value="IU_nuc_hydro"/>
    <property type="match status" value="1"/>
</dbReference>
<gene>
    <name evidence="2" type="ORF">Aco03nite_096230</name>
</gene>
<dbReference type="Proteomes" id="UP000612282">
    <property type="component" value="Unassembled WGS sequence"/>
</dbReference>
<comment type="caution">
    <text evidence="2">The sequence shown here is derived from an EMBL/GenBank/DDBJ whole genome shotgun (WGS) entry which is preliminary data.</text>
</comment>
<dbReference type="Gene3D" id="3.90.245.10">
    <property type="entry name" value="Ribonucleoside hydrolase-like"/>
    <property type="match status" value="1"/>
</dbReference>
<accession>A0ABQ3XRU1</accession>
<dbReference type="RefSeq" id="WP_203808971.1">
    <property type="nucleotide sequence ID" value="NZ_BAAAQE010000114.1"/>
</dbReference>
<name>A0ABQ3XRU1_9ACTN</name>
<evidence type="ECO:0000313" key="2">
    <source>
        <dbReference type="EMBL" id="GID61219.1"/>
    </source>
</evidence>
<organism evidence="2 3">
    <name type="scientific">Actinoplanes couchii</name>
    <dbReference type="NCBI Taxonomy" id="403638"/>
    <lineage>
        <taxon>Bacteria</taxon>
        <taxon>Bacillati</taxon>
        <taxon>Actinomycetota</taxon>
        <taxon>Actinomycetes</taxon>
        <taxon>Micromonosporales</taxon>
        <taxon>Micromonosporaceae</taxon>
        <taxon>Actinoplanes</taxon>
    </lineage>
</organism>
<dbReference type="InterPro" id="IPR001910">
    <property type="entry name" value="Inosine/uridine_hydrolase_dom"/>
</dbReference>
<reference evidence="2 3" key="1">
    <citation type="submission" date="2021-01" db="EMBL/GenBank/DDBJ databases">
        <title>Whole genome shotgun sequence of Actinoplanes couchii NBRC 106145.</title>
        <authorList>
            <person name="Komaki H."/>
            <person name="Tamura T."/>
        </authorList>
    </citation>
    <scope>NUCLEOTIDE SEQUENCE [LARGE SCALE GENOMIC DNA]</scope>
    <source>
        <strain evidence="2 3">NBRC 106145</strain>
    </source>
</reference>
<feature type="domain" description="Inosine/uridine-preferring nucleoside hydrolase" evidence="1">
    <location>
        <begin position="77"/>
        <end position="229"/>
    </location>
</feature>
<dbReference type="InterPro" id="IPR006311">
    <property type="entry name" value="TAT_signal"/>
</dbReference>
<evidence type="ECO:0000259" key="1">
    <source>
        <dbReference type="Pfam" id="PF01156"/>
    </source>
</evidence>
<protein>
    <recommendedName>
        <fullName evidence="1">Inosine/uridine-preferring nucleoside hydrolase domain-containing protein</fullName>
    </recommendedName>
</protein>